<dbReference type="Pfam" id="PF00425">
    <property type="entry name" value="Chorismate_bind"/>
    <property type="match status" value="1"/>
</dbReference>
<dbReference type="Gene3D" id="3.60.120.10">
    <property type="entry name" value="Anthranilate synthase"/>
    <property type="match status" value="1"/>
</dbReference>
<dbReference type="SUPFAM" id="SSF56752">
    <property type="entry name" value="D-aminoacid aminotransferase-like PLP-dependent enzymes"/>
    <property type="match status" value="1"/>
</dbReference>
<dbReference type="OrthoDB" id="9803598at2"/>
<dbReference type="NCBIfam" id="TIGR00553">
    <property type="entry name" value="pabB"/>
    <property type="match status" value="1"/>
</dbReference>
<dbReference type="InterPro" id="IPR019999">
    <property type="entry name" value="Anth_synth_I-like"/>
</dbReference>
<dbReference type="Pfam" id="PF01063">
    <property type="entry name" value="Aminotran_4"/>
    <property type="match status" value="1"/>
</dbReference>
<dbReference type="InterPro" id="IPR015890">
    <property type="entry name" value="Chorismate_C"/>
</dbReference>
<dbReference type="PANTHER" id="PTHR11236:SF50">
    <property type="entry name" value="AMINODEOXYCHORISMATE SYNTHASE COMPONENT 1"/>
    <property type="match status" value="1"/>
</dbReference>
<dbReference type="InterPro" id="IPR036038">
    <property type="entry name" value="Aminotransferase-like"/>
</dbReference>
<dbReference type="InterPro" id="IPR043131">
    <property type="entry name" value="BCAT-like_N"/>
</dbReference>
<dbReference type="Proteomes" id="UP000229730">
    <property type="component" value="Unassembled WGS sequence"/>
</dbReference>
<dbReference type="PANTHER" id="PTHR11236">
    <property type="entry name" value="AMINOBENZOATE/ANTHRANILATE SYNTHASE"/>
    <property type="match status" value="1"/>
</dbReference>
<organism evidence="3 4">
    <name type="scientific">Paremcibacter congregatus</name>
    <dbReference type="NCBI Taxonomy" id="2043170"/>
    <lineage>
        <taxon>Bacteria</taxon>
        <taxon>Pseudomonadati</taxon>
        <taxon>Pseudomonadota</taxon>
        <taxon>Alphaproteobacteria</taxon>
        <taxon>Emcibacterales</taxon>
        <taxon>Emcibacteraceae</taxon>
        <taxon>Paremcibacter</taxon>
    </lineage>
</organism>
<dbReference type="InterPro" id="IPR005801">
    <property type="entry name" value="ADC_synthase"/>
</dbReference>
<comment type="caution">
    <text evidence="3">The sequence shown here is derived from an EMBL/GenBank/DDBJ whole genome shotgun (WGS) entry which is preliminary data.</text>
</comment>
<gene>
    <name evidence="3" type="primary">pabB</name>
    <name evidence="3" type="ORF">CRD36_16965</name>
</gene>
<protein>
    <recommendedName>
        <fullName evidence="1">Probable branched-chain-amino-acid aminotransferase</fullName>
    </recommendedName>
</protein>
<feature type="domain" description="Chorismate-utilising enzyme C-terminal" evidence="2">
    <location>
        <begin position="129"/>
        <end position="383"/>
    </location>
</feature>
<dbReference type="RefSeq" id="WP_099475156.1">
    <property type="nucleotide sequence ID" value="NZ_CP041025.1"/>
</dbReference>
<dbReference type="GO" id="GO:0000162">
    <property type="term" value="P:L-tryptophan biosynthetic process"/>
    <property type="evidence" value="ECO:0007669"/>
    <property type="project" value="TreeGrafter"/>
</dbReference>
<dbReference type="InParanoid" id="A0A2G4YLR9"/>
<dbReference type="Gene3D" id="3.20.10.10">
    <property type="entry name" value="D-amino Acid Aminotransferase, subunit A, domain 2"/>
    <property type="match status" value="1"/>
</dbReference>
<keyword evidence="4" id="KW-1185">Reference proteome</keyword>
<dbReference type="EMBL" id="PDEM01000033">
    <property type="protein sequence ID" value="PHZ83263.1"/>
    <property type="molecule type" value="Genomic_DNA"/>
</dbReference>
<sequence length="605" mass="66872">MMAHAKLDFSVYLDANKEEGGRCGAYVFRDPSAVILAETVSEIDAALDAVDQHLAEGRYVAGWISYEAGLYLEKKLQPLCKATYPAPFLCFGVFEARQFLTAAESDVYWAAQAAAGTYDISHNRLNISRSAYEDAVGRIKSYLAAGDIYQVNYTLKSQFDFEGSAASYYAALRRAQKVEYGAFITMEDYSILSLSPELFFDKRGEQVTTRPMKGTCGRGRTVAEDRVYADAMQQDDKSRAENLMIVDLLRNDLSRIALPGSVKVNSLYDVEKYRTLFQMTSHIEAKVGPDMTPVAILKALFPCGSVTGAPKIRAMEIIDELEVAPRGIYTGAIGYMAPEGDCCFSVPIRTMTIDGEGRGEMGIGSAIVADSQVAAEYDECLLKANFASRRFAPFDLIETLGWDAAEGFLYLDRHLDRLRQSAAYFDFIYPEAIGEDLMTHAACLDPAQKWKVRLLLSSKGAFSLTSSPLPPPDRKTKPCVTLSGRPVDSANAMLFHKTTDRAFYDVERDRHVQAHGSYDVLFINEAGRLTEASYHSVFVQRGGVYYTPPCEDGVLPGVLRQAMFDDPTVDIRACSLTIDDLEQADAIYLGNSVRGLVEVAFRPLP</sequence>
<dbReference type="GO" id="GO:0009396">
    <property type="term" value="P:folic acid-containing compound biosynthetic process"/>
    <property type="evidence" value="ECO:0007669"/>
    <property type="project" value="InterPro"/>
</dbReference>
<dbReference type="InterPro" id="IPR001544">
    <property type="entry name" value="Aminotrans_IV"/>
</dbReference>
<dbReference type="PRINTS" id="PR00095">
    <property type="entry name" value="ANTSNTHASEI"/>
</dbReference>
<name>A0A2G4YLR9_9PROT</name>
<dbReference type="InterPro" id="IPR043132">
    <property type="entry name" value="BCAT-like_C"/>
</dbReference>
<accession>A0A2G4YLR9</accession>
<reference evidence="3 4" key="1">
    <citation type="submission" date="2017-10" db="EMBL/GenBank/DDBJ databases">
        <title>Frigbacter circumglobatus gen. nov. sp. nov., isolated from sediment cultured in situ.</title>
        <authorList>
            <person name="Zhao Z."/>
        </authorList>
    </citation>
    <scope>NUCLEOTIDE SEQUENCE [LARGE SCALE GENOMIC DNA]</scope>
    <source>
        <strain evidence="3 4">ZYL</strain>
    </source>
</reference>
<dbReference type="AlphaFoldDB" id="A0A2G4YLR9"/>
<evidence type="ECO:0000313" key="3">
    <source>
        <dbReference type="EMBL" id="PHZ83263.1"/>
    </source>
</evidence>
<evidence type="ECO:0000259" key="2">
    <source>
        <dbReference type="Pfam" id="PF00425"/>
    </source>
</evidence>
<evidence type="ECO:0000313" key="4">
    <source>
        <dbReference type="Proteomes" id="UP000229730"/>
    </source>
</evidence>
<dbReference type="GO" id="GO:0046820">
    <property type="term" value="F:4-amino-4-deoxychorismate synthase activity"/>
    <property type="evidence" value="ECO:0007669"/>
    <property type="project" value="TreeGrafter"/>
</dbReference>
<evidence type="ECO:0000256" key="1">
    <source>
        <dbReference type="ARBA" id="ARBA00014472"/>
    </source>
</evidence>
<dbReference type="InterPro" id="IPR005802">
    <property type="entry name" value="ADC_synth_comp_1"/>
</dbReference>
<dbReference type="Gene3D" id="3.30.470.10">
    <property type="match status" value="1"/>
</dbReference>
<proteinExistence type="predicted"/>
<dbReference type="SUPFAM" id="SSF56322">
    <property type="entry name" value="ADC synthase"/>
    <property type="match status" value="1"/>
</dbReference>